<dbReference type="AlphaFoldDB" id="A0A811NKS6"/>
<evidence type="ECO:0000313" key="3">
    <source>
        <dbReference type="Proteomes" id="UP000604825"/>
    </source>
</evidence>
<name>A0A811NKS6_9POAL</name>
<feature type="chain" id="PRO_5032807180" evidence="1">
    <location>
        <begin position="18"/>
        <end position="101"/>
    </location>
</feature>
<evidence type="ECO:0000256" key="1">
    <source>
        <dbReference type="SAM" id="SignalP"/>
    </source>
</evidence>
<dbReference type="OrthoDB" id="690950at2759"/>
<keyword evidence="1" id="KW-0732">Signal</keyword>
<dbReference type="PANTHER" id="PTHR34395">
    <property type="entry name" value="OS11G0427500 PROTEIN"/>
    <property type="match status" value="1"/>
</dbReference>
<organism evidence="2 3">
    <name type="scientific">Miscanthus lutarioriparius</name>
    <dbReference type="NCBI Taxonomy" id="422564"/>
    <lineage>
        <taxon>Eukaryota</taxon>
        <taxon>Viridiplantae</taxon>
        <taxon>Streptophyta</taxon>
        <taxon>Embryophyta</taxon>
        <taxon>Tracheophyta</taxon>
        <taxon>Spermatophyta</taxon>
        <taxon>Magnoliopsida</taxon>
        <taxon>Liliopsida</taxon>
        <taxon>Poales</taxon>
        <taxon>Poaceae</taxon>
        <taxon>PACMAD clade</taxon>
        <taxon>Panicoideae</taxon>
        <taxon>Andropogonodae</taxon>
        <taxon>Andropogoneae</taxon>
        <taxon>Saccharinae</taxon>
        <taxon>Miscanthus</taxon>
    </lineage>
</organism>
<accession>A0A811NKS6</accession>
<comment type="caution">
    <text evidence="2">The sequence shown here is derived from an EMBL/GenBank/DDBJ whole genome shotgun (WGS) entry which is preliminary data.</text>
</comment>
<dbReference type="PANTHER" id="PTHR34395:SF5">
    <property type="entry name" value="DIHYDRONEOPTERIN ALDOLASE_EPIMERASE DOMAIN-CONTAINING PROTEIN"/>
    <property type="match status" value="1"/>
</dbReference>
<gene>
    <name evidence="2" type="ORF">NCGR_LOCUS17462</name>
</gene>
<protein>
    <submittedName>
        <fullName evidence="2">Uncharacterized protein</fullName>
    </submittedName>
</protein>
<proteinExistence type="predicted"/>
<sequence length="101" mass="12348">MLLLFLLLLQLLRLLLLQSLIAQVYLFKKMQTSKTMEALNEKKKQDESFSVNKCLDEVDTMELTDVEKAYAMNIFKSKIDRECYLWRQCWWRQYWQRQCLN</sequence>
<dbReference type="Proteomes" id="UP000604825">
    <property type="component" value="Unassembled WGS sequence"/>
</dbReference>
<feature type="signal peptide" evidence="1">
    <location>
        <begin position="1"/>
        <end position="17"/>
    </location>
</feature>
<reference evidence="2" key="1">
    <citation type="submission" date="2020-10" db="EMBL/GenBank/DDBJ databases">
        <authorList>
            <person name="Han B."/>
            <person name="Lu T."/>
            <person name="Zhao Q."/>
            <person name="Huang X."/>
            <person name="Zhao Y."/>
        </authorList>
    </citation>
    <scope>NUCLEOTIDE SEQUENCE</scope>
</reference>
<keyword evidence="3" id="KW-1185">Reference proteome</keyword>
<dbReference type="EMBL" id="CAJGYO010000004">
    <property type="protein sequence ID" value="CAD6225405.1"/>
    <property type="molecule type" value="Genomic_DNA"/>
</dbReference>
<evidence type="ECO:0000313" key="2">
    <source>
        <dbReference type="EMBL" id="CAD6225405.1"/>
    </source>
</evidence>